<dbReference type="GO" id="GO:0006952">
    <property type="term" value="P:defense response"/>
    <property type="evidence" value="ECO:0007669"/>
    <property type="project" value="UniProtKB-KW"/>
</dbReference>
<evidence type="ECO:0000313" key="6">
    <source>
        <dbReference type="EMBL" id="KAI9197892.1"/>
    </source>
</evidence>
<dbReference type="Pfam" id="PF25019">
    <property type="entry name" value="LRR_R13L1-DRL21"/>
    <property type="match status" value="3"/>
</dbReference>
<dbReference type="Gene3D" id="3.80.10.10">
    <property type="entry name" value="Ribonuclease Inhibitor"/>
    <property type="match status" value="5"/>
</dbReference>
<dbReference type="SUPFAM" id="SSF52058">
    <property type="entry name" value="L domain-like"/>
    <property type="match status" value="3"/>
</dbReference>
<gene>
    <name evidence="6" type="ORF">LWI28_006189</name>
</gene>
<protein>
    <submittedName>
        <fullName evidence="6">Uncharacterized protein</fullName>
    </submittedName>
</protein>
<feature type="domain" description="R13L1/DRL21-like LRR repeat region" evidence="5">
    <location>
        <begin position="122"/>
        <end position="247"/>
    </location>
</feature>
<keyword evidence="1" id="KW-0433">Leucine-rich repeat</keyword>
<proteinExistence type="predicted"/>
<dbReference type="InterPro" id="IPR058922">
    <property type="entry name" value="WHD_DRP"/>
</dbReference>
<dbReference type="Proteomes" id="UP001064489">
    <property type="component" value="Chromosome 13"/>
</dbReference>
<dbReference type="AlphaFoldDB" id="A0AAD5JNI1"/>
<dbReference type="EMBL" id="JAJSOW010000002">
    <property type="protein sequence ID" value="KAI9197892.1"/>
    <property type="molecule type" value="Genomic_DNA"/>
</dbReference>
<accession>A0AAD5JNI1</accession>
<reference evidence="6 7" key="1">
    <citation type="journal article" date="2022" name="Plant J.">
        <title>Strategies of tolerance reflected in two North American maple genomes.</title>
        <authorList>
            <person name="McEvoy S.L."/>
            <person name="Sezen U.U."/>
            <person name="Trouern-Trend A."/>
            <person name="McMahon S.M."/>
            <person name="Schaberg P.G."/>
            <person name="Yang J."/>
            <person name="Wegrzyn J.L."/>
            <person name="Swenson N.G."/>
        </authorList>
    </citation>
    <scope>NUCLEOTIDE SEQUENCE [LARGE SCALE GENOMIC DNA]</scope>
    <source>
        <strain evidence="6">91603</strain>
    </source>
</reference>
<dbReference type="Pfam" id="PF23559">
    <property type="entry name" value="WHD_DRP"/>
    <property type="match status" value="1"/>
</dbReference>
<sequence length="961" mass="108818">MTNDFIPFTEKLDPEDIGNEICNELCWRSFLEDIEKDDDFYYGKRFKMHDLVHDLAQSIMEDECFSKEFESSTDISKRTCHFTYVDEYWNSYPPFPEALYQVENLRTFLVLTSVGKKKGCHLAELKDLNLGGYLRIKHLQRVVNPTNAKEANLIGKRNLRRLSLSWKDDDGDLESPEDAEKVLEALEPHANLEHFVISGYKGVQFPFWMRNHILNNVVYLSLSDCHNCSHLPPLSLLASLRNLHLSRISRVMYIDDNFQGAGIMRGFPSLQELRISDLPSLQRFSREDGVELLPCLTSLNIFRCPKLTLPRLPSVTELHVSDCNEVLLGSISNLKSLTLLKVSKNNKLIDLPKCMLLNLTSLNQLYISYFSKLKCLPKELVGLSALETLDISCCDEFESFPEQGMEGLKSLKNLQLHECRKFTTLSEGLQLLSCLEKLTLTGCPELVALPDGIKYLNSLKHLEISGDRIKIQSWSHNPCGFEPVYIWSFNREEPIGSPKLAVLPEALRYVPALQSLYISSYPNLASLPHWLGDLKSLQTLLINDCPKLSSLPESMQGLTKLQKLVFWGCPELVKQCEKETGEDWSYLSLSWAFGGGFSLQGNVEGVLEALEPHPNLEYLAIRQYKELPPLGHLPSLCSLKLHRISGVLYIDHNLQGGRMMRRFSSLESLTIRDLLNLERLLREEGREILPCLISLEIQNCPNLTFSCLPSLKFLEVLDCYEELLRSISNLSSLTSLRLYNNNELICLPQGMLQNLTSLESLVIKYFNKLKEIPTGLNSINALESISICHCNELESFPEQSPEGLNCLKKLCITECRKFTSLPDGLQYLSSLESLTLSCCPELVSLPNEALQHVAALQSLHISGYPDLASLPHWLGDLTSLHSLIIVGCPKLSSLPASIQSLTNLQELVISQCPELIKRCKKEIGEDWYKIAHVPYVYVDPVALTEVEPSPTELKFVPLQTH</sequence>
<dbReference type="PANTHER" id="PTHR36766">
    <property type="entry name" value="PLANT BROAD-SPECTRUM MILDEW RESISTANCE PROTEIN RPW8"/>
    <property type="match status" value="1"/>
</dbReference>
<evidence type="ECO:0000259" key="4">
    <source>
        <dbReference type="Pfam" id="PF23559"/>
    </source>
</evidence>
<evidence type="ECO:0000256" key="3">
    <source>
        <dbReference type="ARBA" id="ARBA00022821"/>
    </source>
</evidence>
<organism evidence="6 7">
    <name type="scientific">Acer negundo</name>
    <name type="common">Box elder</name>
    <dbReference type="NCBI Taxonomy" id="4023"/>
    <lineage>
        <taxon>Eukaryota</taxon>
        <taxon>Viridiplantae</taxon>
        <taxon>Streptophyta</taxon>
        <taxon>Embryophyta</taxon>
        <taxon>Tracheophyta</taxon>
        <taxon>Spermatophyta</taxon>
        <taxon>Magnoliopsida</taxon>
        <taxon>eudicotyledons</taxon>
        <taxon>Gunneridae</taxon>
        <taxon>Pentapetalae</taxon>
        <taxon>rosids</taxon>
        <taxon>malvids</taxon>
        <taxon>Sapindales</taxon>
        <taxon>Sapindaceae</taxon>
        <taxon>Hippocastanoideae</taxon>
        <taxon>Acereae</taxon>
        <taxon>Acer</taxon>
    </lineage>
</organism>
<dbReference type="InterPro" id="IPR056789">
    <property type="entry name" value="LRR_R13L1-DRL21"/>
</dbReference>
<evidence type="ECO:0000256" key="1">
    <source>
        <dbReference type="ARBA" id="ARBA00022614"/>
    </source>
</evidence>
<name>A0AAD5JNI1_ACENE</name>
<dbReference type="InterPro" id="IPR032675">
    <property type="entry name" value="LRR_dom_sf"/>
</dbReference>
<dbReference type="PANTHER" id="PTHR36766:SF48">
    <property type="entry name" value="DISEASE RESISTANCE PROTEIN RGA3"/>
    <property type="match status" value="1"/>
</dbReference>
<comment type="caution">
    <text evidence="6">The sequence shown here is derived from an EMBL/GenBank/DDBJ whole genome shotgun (WGS) entry which is preliminary data.</text>
</comment>
<keyword evidence="3" id="KW-0611">Plant defense</keyword>
<feature type="domain" description="R13L1/DRL21-like LRR repeat region" evidence="5">
    <location>
        <begin position="848"/>
        <end position="912"/>
    </location>
</feature>
<feature type="domain" description="R13L1/DRL21-like LRR repeat region" evidence="5">
    <location>
        <begin position="487"/>
        <end position="567"/>
    </location>
</feature>
<feature type="domain" description="Disease resistance protein winged helix" evidence="4">
    <location>
        <begin position="1"/>
        <end position="56"/>
    </location>
</feature>
<keyword evidence="7" id="KW-1185">Reference proteome</keyword>
<evidence type="ECO:0000256" key="2">
    <source>
        <dbReference type="ARBA" id="ARBA00022737"/>
    </source>
</evidence>
<keyword evidence="2" id="KW-0677">Repeat</keyword>
<evidence type="ECO:0000313" key="7">
    <source>
        <dbReference type="Proteomes" id="UP001064489"/>
    </source>
</evidence>
<evidence type="ECO:0000259" key="5">
    <source>
        <dbReference type="Pfam" id="PF25019"/>
    </source>
</evidence>